<keyword evidence="2" id="KW-1185">Reference proteome</keyword>
<proteinExistence type="predicted"/>
<dbReference type="GeneID" id="94373630"/>
<evidence type="ECO:0000313" key="2">
    <source>
        <dbReference type="Proteomes" id="UP000824334"/>
    </source>
</evidence>
<sequence length="115" mass="12851">MSFLDITVIAVPTENKAAYLEHSRTSTVVFKEHGALKVTETWGEDVPEGKQTDFRRAVALKDGETVAVGWITWPDKATRDAAWEKMMQDERLAGAEMPFDGKRMIFGGFETLIDG</sequence>
<dbReference type="Proteomes" id="UP000824334">
    <property type="component" value="Chromosome"/>
</dbReference>
<name>A0ABX8TI98_9CAUL</name>
<organism evidence="1 2">
    <name type="scientific">Brevundimonas nasdae</name>
    <dbReference type="NCBI Taxonomy" id="172043"/>
    <lineage>
        <taxon>Bacteria</taxon>
        <taxon>Pseudomonadati</taxon>
        <taxon>Pseudomonadota</taxon>
        <taxon>Alphaproteobacteria</taxon>
        <taxon>Caulobacterales</taxon>
        <taxon>Caulobacteraceae</taxon>
        <taxon>Brevundimonas</taxon>
    </lineage>
</organism>
<protein>
    <submittedName>
        <fullName evidence="1">DUF1428 domain-containing protein</fullName>
    </submittedName>
</protein>
<dbReference type="EMBL" id="CP080034">
    <property type="protein sequence ID" value="QYC10458.1"/>
    <property type="molecule type" value="Genomic_DNA"/>
</dbReference>
<dbReference type="RefSeq" id="WP_201100113.1">
    <property type="nucleotide sequence ID" value="NZ_BAAAEE010000020.1"/>
</dbReference>
<dbReference type="Pfam" id="PF07237">
    <property type="entry name" value="DUF1428"/>
    <property type="match status" value="1"/>
</dbReference>
<dbReference type="PIRSF" id="PIRSF007028">
    <property type="entry name" value="UCP007028"/>
    <property type="match status" value="1"/>
</dbReference>
<dbReference type="SUPFAM" id="SSF54909">
    <property type="entry name" value="Dimeric alpha+beta barrel"/>
    <property type="match status" value="1"/>
</dbReference>
<reference evidence="1 2" key="1">
    <citation type="submission" date="2021-07" db="EMBL/GenBank/DDBJ databases">
        <title>Isolation and characterization of bacteria from a gold mining with a capacity of golden bioaccumulation.</title>
        <authorList>
            <person name="Yang X.J."/>
        </authorList>
    </citation>
    <scope>NUCLEOTIDE SEQUENCE [LARGE SCALE GENOMIC DNA]</scope>
    <source>
        <strain evidence="1 2">Au29</strain>
    </source>
</reference>
<dbReference type="InterPro" id="IPR009874">
    <property type="entry name" value="DUF1428"/>
</dbReference>
<dbReference type="InterPro" id="IPR011008">
    <property type="entry name" value="Dimeric_a/b-barrel"/>
</dbReference>
<evidence type="ECO:0000313" key="1">
    <source>
        <dbReference type="EMBL" id="QYC10458.1"/>
    </source>
</evidence>
<accession>A0ABX8TI98</accession>
<dbReference type="Gene3D" id="3.30.70.100">
    <property type="match status" value="1"/>
</dbReference>
<gene>
    <name evidence="1" type="ORF">KWG56_00030</name>
</gene>